<comment type="caution">
    <text evidence="1">The sequence shown here is derived from an EMBL/GenBank/DDBJ whole genome shotgun (WGS) entry which is preliminary data.</text>
</comment>
<keyword evidence="2" id="KW-1185">Reference proteome</keyword>
<dbReference type="Proteomes" id="UP001142489">
    <property type="component" value="Unassembled WGS sequence"/>
</dbReference>
<gene>
    <name evidence="1" type="ORF">JRQ81_009679</name>
</gene>
<accession>A0A9Q0Y5H9</accession>
<dbReference type="AlphaFoldDB" id="A0A9Q0Y5H9"/>
<evidence type="ECO:0000313" key="1">
    <source>
        <dbReference type="EMBL" id="KAJ7342217.1"/>
    </source>
</evidence>
<dbReference type="EMBL" id="JAPFRF010000002">
    <property type="protein sequence ID" value="KAJ7342217.1"/>
    <property type="molecule type" value="Genomic_DNA"/>
</dbReference>
<protein>
    <submittedName>
        <fullName evidence="1">Uncharacterized protein</fullName>
    </submittedName>
</protein>
<reference evidence="1" key="1">
    <citation type="journal article" date="2023" name="DNA Res.">
        <title>Chromosome-level genome assembly of Phrynocephalus forsythii using third-generation DNA sequencing and Hi-C analysis.</title>
        <authorList>
            <person name="Qi Y."/>
            <person name="Zhao W."/>
            <person name="Zhao Y."/>
            <person name="Niu C."/>
            <person name="Cao S."/>
            <person name="Zhang Y."/>
        </authorList>
    </citation>
    <scope>NUCLEOTIDE SEQUENCE</scope>
    <source>
        <tissue evidence="1">Muscle</tissue>
    </source>
</reference>
<proteinExistence type="predicted"/>
<evidence type="ECO:0000313" key="2">
    <source>
        <dbReference type="Proteomes" id="UP001142489"/>
    </source>
</evidence>
<name>A0A9Q0Y5H9_9SAUR</name>
<organism evidence="1 2">
    <name type="scientific">Phrynocephalus forsythii</name>
    <dbReference type="NCBI Taxonomy" id="171643"/>
    <lineage>
        <taxon>Eukaryota</taxon>
        <taxon>Metazoa</taxon>
        <taxon>Chordata</taxon>
        <taxon>Craniata</taxon>
        <taxon>Vertebrata</taxon>
        <taxon>Euteleostomi</taxon>
        <taxon>Lepidosauria</taxon>
        <taxon>Squamata</taxon>
        <taxon>Bifurcata</taxon>
        <taxon>Unidentata</taxon>
        <taxon>Episquamata</taxon>
        <taxon>Toxicofera</taxon>
        <taxon>Iguania</taxon>
        <taxon>Acrodonta</taxon>
        <taxon>Agamidae</taxon>
        <taxon>Agaminae</taxon>
        <taxon>Phrynocephalus</taxon>
    </lineage>
</organism>
<sequence>MPGLVPWVYLRNANHRLSNSPLREKVYSILPPMTSWKSKETNDGQKVKPLSSTPAADISVPGVLDCQVSEADVPCLQDMLHER</sequence>